<name>A0ABD6CAV7_9EURY</name>
<dbReference type="AlphaFoldDB" id="A0ABD6CAV7"/>
<evidence type="ECO:0000313" key="3">
    <source>
        <dbReference type="Proteomes" id="UP001597119"/>
    </source>
</evidence>
<keyword evidence="1" id="KW-0472">Membrane</keyword>
<reference evidence="2 3" key="1">
    <citation type="journal article" date="2019" name="Int. J. Syst. Evol. Microbiol.">
        <title>The Global Catalogue of Microorganisms (GCM) 10K type strain sequencing project: providing services to taxonomists for standard genome sequencing and annotation.</title>
        <authorList>
            <consortium name="The Broad Institute Genomics Platform"/>
            <consortium name="The Broad Institute Genome Sequencing Center for Infectious Disease"/>
            <person name="Wu L."/>
            <person name="Ma J."/>
        </authorList>
    </citation>
    <scope>NUCLEOTIDE SEQUENCE [LARGE SCALE GENOMIC DNA]</scope>
    <source>
        <strain evidence="2 3">CGMCC 1.12125</strain>
    </source>
</reference>
<evidence type="ECO:0000313" key="2">
    <source>
        <dbReference type="EMBL" id="MFD1586994.1"/>
    </source>
</evidence>
<evidence type="ECO:0000256" key="1">
    <source>
        <dbReference type="SAM" id="Phobius"/>
    </source>
</evidence>
<keyword evidence="1" id="KW-1133">Transmembrane helix</keyword>
<protein>
    <submittedName>
        <fullName evidence="2">Uncharacterized protein</fullName>
    </submittedName>
</protein>
<dbReference type="RefSeq" id="WP_247375551.1">
    <property type="nucleotide sequence ID" value="NZ_JALLGV010000001.1"/>
</dbReference>
<feature type="transmembrane region" description="Helical" evidence="1">
    <location>
        <begin position="21"/>
        <end position="40"/>
    </location>
</feature>
<gene>
    <name evidence="2" type="ORF">ACFR9U_08360</name>
</gene>
<feature type="transmembrane region" description="Helical" evidence="1">
    <location>
        <begin position="46"/>
        <end position="66"/>
    </location>
</feature>
<sequence>MDDELPDDTTAFFQMARDFPVRTGIFTFGLPVFALLQLVNGYVHQGSLALIGAFVVLMVLFSAQLTRYQLATYRRRQLGERWFGK</sequence>
<keyword evidence="1" id="KW-0812">Transmembrane</keyword>
<comment type="caution">
    <text evidence="2">The sequence shown here is derived from an EMBL/GenBank/DDBJ whole genome shotgun (WGS) entry which is preliminary data.</text>
</comment>
<accession>A0ABD6CAV7</accession>
<keyword evidence="3" id="KW-1185">Reference proteome</keyword>
<organism evidence="2 3">
    <name type="scientific">Halorientalis brevis</name>
    <dbReference type="NCBI Taxonomy" id="1126241"/>
    <lineage>
        <taxon>Archaea</taxon>
        <taxon>Methanobacteriati</taxon>
        <taxon>Methanobacteriota</taxon>
        <taxon>Stenosarchaea group</taxon>
        <taxon>Halobacteria</taxon>
        <taxon>Halobacteriales</taxon>
        <taxon>Haloarculaceae</taxon>
        <taxon>Halorientalis</taxon>
    </lineage>
</organism>
<proteinExistence type="predicted"/>
<dbReference type="Proteomes" id="UP001597119">
    <property type="component" value="Unassembled WGS sequence"/>
</dbReference>
<dbReference type="EMBL" id="JBHUDJ010000003">
    <property type="protein sequence ID" value="MFD1586994.1"/>
    <property type="molecule type" value="Genomic_DNA"/>
</dbReference>